<sequence length="670" mass="74890">MFLILLLLTASEAGAAPRGLLLLGDLSQLVEFKYQLDGQQTKTNGRDKTSRMQNYFQESYRAQIAYALFNPEILRGSFGVGIDFDQTSRSMTNSASEFNTGSGLRYNISASLLPDSIIPATVQARSEKVHAQRQFQSPYDITTDSYGANLRIKNKHLPITLQYATSSSATTGLSQDTMQDSHTFMALVNHHVSFSESEAQLTLSDNSSAPKSAITSGYSVTYAENQNYEVALRNRLSLAKQGADRMLLTTVQKRDERNTLNADVQENRTFQVEEQLYWAFGKALRLGGQYLLLNRDSTLNDSRNRDAQLSLSHQLFESLATRIETTYRTTDIENSSNETTRGYGGSLNYTKKLPAECELQAGYGYLYTETDRSQTGIFAIAIDEPHTMQPGVLPTLPAPFRLNNINVQTPSIEIRNANPAVHLLPYVLGQDYTIESDGLYTRIVPTDTSEIHVGDNLLVDYSYLGNPQIAYGTTTQQANVNLTLFNNSWRVYGGWLNTSQELLKGSADVVRLNDGTEYRIGFERNEPILSYGGEYDNVDSTQDKHQTYQAFVRSMRNVNRGNVTLYATDSFTNTDQASYNPTGASTATNTFGCGGSYSTRIYRGVFMMLTGQYYNTTGDTPTRNDASLGANFNWSYGKLDFSLISQINWRSLPGQTSQDEYIRLKVSRYF</sequence>
<reference evidence="3" key="2">
    <citation type="submission" date="2017-05" db="EMBL/GenBank/DDBJ databases">
        <title>Draft genome sequence of Geobacter pelophilus, a iron(III)-reducing bacteria.</title>
        <authorList>
            <person name="Aoyagi T."/>
            <person name="Koike H."/>
            <person name="Morita T."/>
            <person name="Sato Y."/>
            <person name="Habe H."/>
            <person name="Hori T."/>
        </authorList>
    </citation>
    <scope>NUCLEOTIDE SEQUENCE [LARGE SCALE GENOMIC DNA]</scope>
    <source>
        <strain evidence="3">Drf2</strain>
    </source>
</reference>
<evidence type="ECO:0000313" key="3">
    <source>
        <dbReference type="Proteomes" id="UP000194153"/>
    </source>
</evidence>
<reference evidence="2 3" key="1">
    <citation type="submission" date="2017-04" db="EMBL/GenBank/DDBJ databases">
        <authorList>
            <consortium name="Geobacter pelophilus Genome Sequencing"/>
            <person name="Aoyagi T."/>
            <person name="Koike H."/>
            <person name="Hori T."/>
        </authorList>
    </citation>
    <scope>NUCLEOTIDE SEQUENCE [LARGE SCALE GENOMIC DNA]</scope>
    <source>
        <strain evidence="2 3">Drf2</strain>
    </source>
</reference>
<dbReference type="EMBL" id="BDQG01000001">
    <property type="protein sequence ID" value="GAW65312.1"/>
    <property type="molecule type" value="Genomic_DNA"/>
</dbReference>
<evidence type="ECO:0000313" key="2">
    <source>
        <dbReference type="EMBL" id="GAW65312.1"/>
    </source>
</evidence>
<gene>
    <name evidence="2" type="ORF">GPEL0_01f0125</name>
</gene>
<protein>
    <submittedName>
        <fullName evidence="2">Uncharacterized protein</fullName>
    </submittedName>
</protein>
<dbReference type="Proteomes" id="UP000194153">
    <property type="component" value="Unassembled WGS sequence"/>
</dbReference>
<proteinExistence type="predicted"/>
<organism evidence="2 3">
    <name type="scientific">Geoanaerobacter pelophilus</name>
    <dbReference type="NCBI Taxonomy" id="60036"/>
    <lineage>
        <taxon>Bacteria</taxon>
        <taxon>Pseudomonadati</taxon>
        <taxon>Thermodesulfobacteriota</taxon>
        <taxon>Desulfuromonadia</taxon>
        <taxon>Geobacterales</taxon>
        <taxon>Geobacteraceae</taxon>
        <taxon>Geoanaerobacter</taxon>
    </lineage>
</organism>
<keyword evidence="1" id="KW-0732">Signal</keyword>
<feature type="chain" id="PRO_5047245518" evidence="1">
    <location>
        <begin position="16"/>
        <end position="670"/>
    </location>
</feature>
<comment type="caution">
    <text evidence="2">The sequence shown here is derived from an EMBL/GenBank/DDBJ whole genome shotgun (WGS) entry which is preliminary data.</text>
</comment>
<accession>A0ABQ0ME32</accession>
<feature type="signal peptide" evidence="1">
    <location>
        <begin position="1"/>
        <end position="15"/>
    </location>
</feature>
<keyword evidence="3" id="KW-1185">Reference proteome</keyword>
<name>A0ABQ0ME32_9BACT</name>
<evidence type="ECO:0000256" key="1">
    <source>
        <dbReference type="SAM" id="SignalP"/>
    </source>
</evidence>